<evidence type="ECO:0000313" key="3">
    <source>
        <dbReference type="EMBL" id="PZG22059.1"/>
    </source>
</evidence>
<protein>
    <submittedName>
        <fullName evidence="3">ABC transporter permease</fullName>
    </submittedName>
</protein>
<dbReference type="EMBL" id="POTY01000023">
    <property type="protein sequence ID" value="PZG22059.1"/>
    <property type="molecule type" value="Genomic_DNA"/>
</dbReference>
<feature type="region of interest" description="Disordered" evidence="1">
    <location>
        <begin position="348"/>
        <end position="408"/>
    </location>
</feature>
<evidence type="ECO:0000313" key="4">
    <source>
        <dbReference type="Proteomes" id="UP000248924"/>
    </source>
</evidence>
<dbReference type="AlphaFoldDB" id="A0A2W2EYT4"/>
<feature type="transmembrane region" description="Helical" evidence="2">
    <location>
        <begin position="315"/>
        <end position="334"/>
    </location>
</feature>
<evidence type="ECO:0000256" key="1">
    <source>
        <dbReference type="SAM" id="MobiDB-lite"/>
    </source>
</evidence>
<keyword evidence="4" id="KW-1185">Reference proteome</keyword>
<feature type="transmembrane region" description="Helical" evidence="2">
    <location>
        <begin position="291"/>
        <end position="309"/>
    </location>
</feature>
<feature type="transmembrane region" description="Helical" evidence="2">
    <location>
        <begin position="100"/>
        <end position="117"/>
    </location>
</feature>
<feature type="compositionally biased region" description="Basic and acidic residues" evidence="1">
    <location>
        <begin position="391"/>
        <end position="408"/>
    </location>
</feature>
<feature type="transmembrane region" description="Helical" evidence="2">
    <location>
        <begin position="190"/>
        <end position="208"/>
    </location>
</feature>
<feature type="transmembrane region" description="Helical" evidence="2">
    <location>
        <begin position="75"/>
        <end position="94"/>
    </location>
</feature>
<dbReference type="RefSeq" id="WP_111212812.1">
    <property type="nucleotide sequence ID" value="NZ_POTY01000023.1"/>
</dbReference>
<feature type="transmembrane region" description="Helical" evidence="2">
    <location>
        <begin position="229"/>
        <end position="256"/>
    </location>
</feature>
<gene>
    <name evidence="3" type="ORF">C1I95_06300</name>
</gene>
<comment type="caution">
    <text evidence="3">The sequence shown here is derived from an EMBL/GenBank/DDBJ whole genome shotgun (WGS) entry which is preliminary data.</text>
</comment>
<name>A0A2W2EYT4_9ACTN</name>
<evidence type="ECO:0000256" key="2">
    <source>
        <dbReference type="SAM" id="Phobius"/>
    </source>
</evidence>
<proteinExistence type="predicted"/>
<sequence>MGYDEPGRSGQPEPTSAVPAVGVDAVVDDPDNNGEPGRDRFGVYVVWETLLLLGFAALVYLLWQEDPAALRGAGLRALIVAVVGIGLLALAAGLSLRTAAANLAIGPVAVAAGLHFAEQGDRGLLVGVGTAAAVAALGGLLLGLLVVVLHVPGWAASLGGAAGVIVYIEQRSAPVLVQADYDPRSSAGQLFVGFAAIAVFGGLFGAVGPVRRLVGRFRPVADPARRRGAAAAVVVTGGYVCSTVLAMLAGALIASADGAVTPSAGLDWTLLAVGAALLAGTSAFGLRGGVFGTLLTAGAIGLFLAYAQARGWTVSRWAVGGAVLVAGLLVTRLVETYGRPAPAATVLPAPPSPPVDATNGGGWTVARPEPVGDWPPVLPAQPTGSPADPWGTRRWETGPRTWEDAEDR</sequence>
<feature type="transmembrane region" description="Helical" evidence="2">
    <location>
        <begin position="268"/>
        <end position="286"/>
    </location>
</feature>
<feature type="region of interest" description="Disordered" evidence="1">
    <location>
        <begin position="1"/>
        <end position="34"/>
    </location>
</feature>
<reference evidence="3 4" key="1">
    <citation type="submission" date="2018-01" db="EMBL/GenBank/DDBJ databases">
        <title>Draft genome sequence of Jishengella sp. NA12.</title>
        <authorList>
            <person name="Sahin N."/>
            <person name="Ay H."/>
            <person name="Saygin H."/>
        </authorList>
    </citation>
    <scope>NUCLEOTIDE SEQUENCE [LARGE SCALE GENOMIC DNA]</scope>
    <source>
        <strain evidence="3 4">NA12</strain>
    </source>
</reference>
<accession>A0A2W2EYT4</accession>
<keyword evidence="2" id="KW-1133">Transmembrane helix</keyword>
<dbReference type="OrthoDB" id="3405932at2"/>
<keyword evidence="2" id="KW-0812">Transmembrane</keyword>
<feature type="transmembrane region" description="Helical" evidence="2">
    <location>
        <begin position="124"/>
        <end position="149"/>
    </location>
</feature>
<keyword evidence="2" id="KW-0472">Membrane</keyword>
<dbReference type="Proteomes" id="UP000248924">
    <property type="component" value="Unassembled WGS sequence"/>
</dbReference>
<feature type="transmembrane region" description="Helical" evidence="2">
    <location>
        <begin position="41"/>
        <end position="63"/>
    </location>
</feature>
<organism evidence="3 4">
    <name type="scientific">Micromonospora craterilacus</name>
    <dbReference type="NCBI Taxonomy" id="1655439"/>
    <lineage>
        <taxon>Bacteria</taxon>
        <taxon>Bacillati</taxon>
        <taxon>Actinomycetota</taxon>
        <taxon>Actinomycetes</taxon>
        <taxon>Micromonosporales</taxon>
        <taxon>Micromonosporaceae</taxon>
        <taxon>Micromonospora</taxon>
    </lineage>
</organism>